<evidence type="ECO:0000256" key="5">
    <source>
        <dbReference type="ARBA" id="ARBA00022857"/>
    </source>
</evidence>
<dbReference type="InterPro" id="IPR017925">
    <property type="entry name" value="DHFR_CS"/>
</dbReference>
<protein>
    <recommendedName>
        <fullName evidence="3 8">Dihydrofolate reductase</fullName>
        <ecNumber evidence="3 8">1.5.1.3</ecNumber>
    </recommendedName>
</protein>
<keyword evidence="12" id="KW-1185">Reference proteome</keyword>
<dbReference type="Gene3D" id="3.40.430.10">
    <property type="entry name" value="Dihydrofolate Reductase, subunit A"/>
    <property type="match status" value="1"/>
</dbReference>
<evidence type="ECO:0000256" key="6">
    <source>
        <dbReference type="ARBA" id="ARBA00023002"/>
    </source>
</evidence>
<keyword evidence="5 8" id="KW-0521">NADP</keyword>
<dbReference type="CDD" id="cd00209">
    <property type="entry name" value="DHFR"/>
    <property type="match status" value="1"/>
</dbReference>
<keyword evidence="4 8" id="KW-0554">One-carbon metabolism</keyword>
<dbReference type="GO" id="GO:0070401">
    <property type="term" value="F:NADP+ binding"/>
    <property type="evidence" value="ECO:0007669"/>
    <property type="project" value="UniProtKB-ARBA"/>
</dbReference>
<dbReference type="GO" id="GO:0046655">
    <property type="term" value="P:folic acid metabolic process"/>
    <property type="evidence" value="ECO:0007669"/>
    <property type="project" value="TreeGrafter"/>
</dbReference>
<dbReference type="PROSITE" id="PS51330">
    <property type="entry name" value="DHFR_2"/>
    <property type="match status" value="1"/>
</dbReference>
<evidence type="ECO:0000256" key="4">
    <source>
        <dbReference type="ARBA" id="ARBA00022563"/>
    </source>
</evidence>
<dbReference type="EMBL" id="CP062222">
    <property type="protein sequence ID" value="QTC92661.1"/>
    <property type="molecule type" value="Genomic_DNA"/>
</dbReference>
<comment type="pathway">
    <text evidence="1 8">Cofactor biosynthesis; tetrahydrofolate biosynthesis; 5,6,7,8-tetrahydrofolate from 7,8-dihydrofolate: step 1/1.</text>
</comment>
<accession>A0A975C7K5</accession>
<evidence type="ECO:0000313" key="11">
    <source>
        <dbReference type="EMBL" id="QTC92661.1"/>
    </source>
</evidence>
<proteinExistence type="inferred from homology"/>
<evidence type="ECO:0000259" key="10">
    <source>
        <dbReference type="PROSITE" id="PS51330"/>
    </source>
</evidence>
<dbReference type="GO" id="GO:0004146">
    <property type="term" value="F:dihydrofolate reductase activity"/>
    <property type="evidence" value="ECO:0007669"/>
    <property type="project" value="UniProtKB-EC"/>
</dbReference>
<comment type="similarity">
    <text evidence="2 8 9">Belongs to the dihydrofolate reductase family.</text>
</comment>
<evidence type="ECO:0000313" key="12">
    <source>
        <dbReference type="Proteomes" id="UP000663918"/>
    </source>
</evidence>
<dbReference type="InterPro" id="IPR001796">
    <property type="entry name" value="DHFR_dom"/>
</dbReference>
<evidence type="ECO:0000256" key="2">
    <source>
        <dbReference type="ARBA" id="ARBA00009539"/>
    </source>
</evidence>
<dbReference type="Pfam" id="PF00186">
    <property type="entry name" value="DHFR_1"/>
    <property type="match status" value="1"/>
</dbReference>
<dbReference type="InterPro" id="IPR024072">
    <property type="entry name" value="DHFR-like_dom_sf"/>
</dbReference>
<name>A0A975C7K5_9CAUL</name>
<dbReference type="GO" id="GO:0005829">
    <property type="term" value="C:cytosol"/>
    <property type="evidence" value="ECO:0007669"/>
    <property type="project" value="TreeGrafter"/>
</dbReference>
<feature type="domain" description="DHFR" evidence="10">
    <location>
        <begin position="5"/>
        <end position="174"/>
    </location>
</feature>
<dbReference type="PANTHER" id="PTHR48069:SF3">
    <property type="entry name" value="DIHYDROFOLATE REDUCTASE"/>
    <property type="match status" value="1"/>
</dbReference>
<comment type="function">
    <text evidence="7 8">Key enzyme in folate metabolism. Catalyzes an essential reaction for de novo glycine and purine synthesis, and for DNA precursor synthesis.</text>
</comment>
<evidence type="ECO:0000256" key="7">
    <source>
        <dbReference type="ARBA" id="ARBA00025067"/>
    </source>
</evidence>
<dbReference type="GO" id="GO:0006730">
    <property type="term" value="P:one-carbon metabolic process"/>
    <property type="evidence" value="ECO:0007669"/>
    <property type="project" value="UniProtKB-KW"/>
</dbReference>
<gene>
    <name evidence="11" type="ORF">IFJ75_07305</name>
</gene>
<dbReference type="InterPro" id="IPR012259">
    <property type="entry name" value="DHFR"/>
</dbReference>
<dbReference type="KEGG" id="bgoe:IFJ75_07305"/>
<evidence type="ECO:0000256" key="9">
    <source>
        <dbReference type="RuleBase" id="RU004474"/>
    </source>
</evidence>
<sequence>MLIPDIALVVARGRNGVIGRDGDLPWRLRSDLQAFKAITMGKPCIMGRTTWESLPLRPLPGRLNLVLTRDLSYEERGKAKGAVVCASLDEAIDIARETAVDDDIGEVCVIGGTAIFEATLPRAKRLYITEVEAEPEGDAFFPTFDEGGWREISNERREAGEKDDHAFSFRVLERL</sequence>
<comment type="catalytic activity">
    <reaction evidence="8">
        <text>(6S)-5,6,7,8-tetrahydrofolate + NADP(+) = 7,8-dihydrofolate + NADPH + H(+)</text>
        <dbReference type="Rhea" id="RHEA:15009"/>
        <dbReference type="ChEBI" id="CHEBI:15378"/>
        <dbReference type="ChEBI" id="CHEBI:57451"/>
        <dbReference type="ChEBI" id="CHEBI:57453"/>
        <dbReference type="ChEBI" id="CHEBI:57783"/>
        <dbReference type="ChEBI" id="CHEBI:58349"/>
        <dbReference type="EC" id="1.5.1.3"/>
    </reaction>
</comment>
<dbReference type="RefSeq" id="WP_207931941.1">
    <property type="nucleotide sequence ID" value="NZ_CP062222.1"/>
</dbReference>
<dbReference type="EC" id="1.5.1.3" evidence="3 8"/>
<dbReference type="Proteomes" id="UP000663918">
    <property type="component" value="Chromosome"/>
</dbReference>
<evidence type="ECO:0000256" key="3">
    <source>
        <dbReference type="ARBA" id="ARBA00012856"/>
    </source>
</evidence>
<dbReference type="AlphaFoldDB" id="A0A975C7K5"/>
<reference evidence="11" key="1">
    <citation type="submission" date="2020-09" db="EMBL/GenBank/DDBJ databases">
        <title>Brevundimonas sp. LVF2 isolated from a puddle in Goettingen, Germany.</title>
        <authorList>
            <person name="Friedrich I."/>
            <person name="Klassen A."/>
            <person name="Hannes N."/>
            <person name="Schneider D."/>
            <person name="Hertel R."/>
            <person name="Daniel R."/>
        </authorList>
    </citation>
    <scope>NUCLEOTIDE SEQUENCE</scope>
    <source>
        <strain evidence="11">LVF2</strain>
    </source>
</reference>
<dbReference type="PRINTS" id="PR00070">
    <property type="entry name" value="DHFR"/>
</dbReference>
<dbReference type="PANTHER" id="PTHR48069">
    <property type="entry name" value="DIHYDROFOLATE REDUCTASE"/>
    <property type="match status" value="1"/>
</dbReference>
<dbReference type="GO" id="GO:0046452">
    <property type="term" value="P:dihydrofolate metabolic process"/>
    <property type="evidence" value="ECO:0007669"/>
    <property type="project" value="TreeGrafter"/>
</dbReference>
<dbReference type="SUPFAM" id="SSF53597">
    <property type="entry name" value="Dihydrofolate reductase-like"/>
    <property type="match status" value="1"/>
</dbReference>
<evidence type="ECO:0000256" key="8">
    <source>
        <dbReference type="PIRNR" id="PIRNR000194"/>
    </source>
</evidence>
<dbReference type="PIRSF" id="PIRSF000194">
    <property type="entry name" value="DHFR"/>
    <property type="match status" value="1"/>
</dbReference>
<dbReference type="PROSITE" id="PS00075">
    <property type="entry name" value="DHFR_1"/>
    <property type="match status" value="1"/>
</dbReference>
<keyword evidence="6 8" id="KW-0560">Oxidoreductase</keyword>
<organism evidence="11 12">
    <name type="scientific">Brevundimonas goettingensis</name>
    <dbReference type="NCBI Taxonomy" id="2774190"/>
    <lineage>
        <taxon>Bacteria</taxon>
        <taxon>Pseudomonadati</taxon>
        <taxon>Pseudomonadota</taxon>
        <taxon>Alphaproteobacteria</taxon>
        <taxon>Caulobacterales</taxon>
        <taxon>Caulobacteraceae</taxon>
        <taxon>Brevundimonas</taxon>
    </lineage>
</organism>
<dbReference type="FunFam" id="3.40.430.10:FF:000001">
    <property type="entry name" value="Dihydrofolate reductase"/>
    <property type="match status" value="1"/>
</dbReference>
<dbReference type="GO" id="GO:0046654">
    <property type="term" value="P:tetrahydrofolate biosynthetic process"/>
    <property type="evidence" value="ECO:0007669"/>
    <property type="project" value="InterPro"/>
</dbReference>
<evidence type="ECO:0000256" key="1">
    <source>
        <dbReference type="ARBA" id="ARBA00004903"/>
    </source>
</evidence>